<evidence type="ECO:0000259" key="5">
    <source>
        <dbReference type="PROSITE" id="PS50931"/>
    </source>
</evidence>
<dbReference type="FunFam" id="1.10.10.10:FF:000001">
    <property type="entry name" value="LysR family transcriptional regulator"/>
    <property type="match status" value="1"/>
</dbReference>
<name>A0A5S9P893_9HYPH</name>
<dbReference type="InterPro" id="IPR036388">
    <property type="entry name" value="WH-like_DNA-bd_sf"/>
</dbReference>
<evidence type="ECO:0000313" key="7">
    <source>
        <dbReference type="Proteomes" id="UP000433050"/>
    </source>
</evidence>
<organism evidence="6 7">
    <name type="scientific">Starkeya nomas</name>
    <dbReference type="NCBI Taxonomy" id="2666134"/>
    <lineage>
        <taxon>Bacteria</taxon>
        <taxon>Pseudomonadati</taxon>
        <taxon>Pseudomonadota</taxon>
        <taxon>Alphaproteobacteria</taxon>
        <taxon>Hyphomicrobiales</taxon>
        <taxon>Xanthobacteraceae</taxon>
        <taxon>Starkeya</taxon>
    </lineage>
</organism>
<reference evidence="6 7" key="1">
    <citation type="submission" date="2019-12" db="EMBL/GenBank/DDBJ databases">
        <authorList>
            <person name="Reyes-Prieto M."/>
        </authorList>
    </citation>
    <scope>NUCLEOTIDE SEQUENCE [LARGE SCALE GENOMIC DNA]</scope>
    <source>
        <strain evidence="6">HF14-78462</strain>
    </source>
</reference>
<dbReference type="GO" id="GO:0006351">
    <property type="term" value="P:DNA-templated transcription"/>
    <property type="evidence" value="ECO:0007669"/>
    <property type="project" value="TreeGrafter"/>
</dbReference>
<dbReference type="SUPFAM" id="SSF46785">
    <property type="entry name" value="Winged helix' DNA-binding domain"/>
    <property type="match status" value="1"/>
</dbReference>
<evidence type="ECO:0000256" key="3">
    <source>
        <dbReference type="ARBA" id="ARBA00023125"/>
    </source>
</evidence>
<evidence type="ECO:0000256" key="2">
    <source>
        <dbReference type="ARBA" id="ARBA00023015"/>
    </source>
</evidence>
<keyword evidence="4" id="KW-0804">Transcription</keyword>
<dbReference type="FunFam" id="3.40.190.290:FF:000001">
    <property type="entry name" value="Transcriptional regulator, LysR family"/>
    <property type="match status" value="1"/>
</dbReference>
<dbReference type="PANTHER" id="PTHR30537">
    <property type="entry name" value="HTH-TYPE TRANSCRIPTIONAL REGULATOR"/>
    <property type="match status" value="1"/>
</dbReference>
<dbReference type="EMBL" id="CACSAS010000001">
    <property type="protein sequence ID" value="CAA0099903.1"/>
    <property type="molecule type" value="Genomic_DNA"/>
</dbReference>
<gene>
    <name evidence="6" type="primary">dmlR_4</name>
    <name evidence="6" type="ORF">STARVERO_02530</name>
</gene>
<dbReference type="Gene3D" id="3.40.190.290">
    <property type="match status" value="1"/>
</dbReference>
<keyword evidence="2" id="KW-0805">Transcription regulation</keyword>
<dbReference type="InterPro" id="IPR005119">
    <property type="entry name" value="LysR_subst-bd"/>
</dbReference>
<dbReference type="Gene3D" id="1.10.10.10">
    <property type="entry name" value="Winged helix-like DNA-binding domain superfamily/Winged helix DNA-binding domain"/>
    <property type="match status" value="1"/>
</dbReference>
<sequence>MDNRAGEMQVLVEAVERGSFSAAGRRLGLSPSAVSKLVSRLEERLGVRLLNRSTRAIVLTSEGEAYVARARRILGEIDEAERFIAAGAAAVPRGRLRVSASVGFGERCLVPLIPEFLARYPEVQLDLSLSDEVIDLVAERADIGLRSGPMRDSSLKARKVMESDRVIIASPAYLERHGMPATPADLAQHNCLRFNFRRSLDEWPFRDPVSGESYALPVTGNLEGNSGAMLRRLALDGLGLARIGRFHAQPDIEAGTLVPVLDAFNGRDIEQVHAVFVGHDYLAARIRAFVDFLVERIGR</sequence>
<comment type="similarity">
    <text evidence="1">Belongs to the LysR transcriptional regulatory family.</text>
</comment>
<proteinExistence type="inferred from homology"/>
<dbReference type="GO" id="GO:0003700">
    <property type="term" value="F:DNA-binding transcription factor activity"/>
    <property type="evidence" value="ECO:0007669"/>
    <property type="project" value="InterPro"/>
</dbReference>
<dbReference type="InterPro" id="IPR058163">
    <property type="entry name" value="LysR-type_TF_proteobact-type"/>
</dbReference>
<keyword evidence="7" id="KW-1185">Reference proteome</keyword>
<evidence type="ECO:0000256" key="4">
    <source>
        <dbReference type="ARBA" id="ARBA00023163"/>
    </source>
</evidence>
<dbReference type="Pfam" id="PF03466">
    <property type="entry name" value="LysR_substrate"/>
    <property type="match status" value="1"/>
</dbReference>
<dbReference type="RefSeq" id="WP_159599162.1">
    <property type="nucleotide sequence ID" value="NZ_CACSAS010000001.1"/>
</dbReference>
<dbReference type="AlphaFoldDB" id="A0A5S9P893"/>
<dbReference type="PRINTS" id="PR00039">
    <property type="entry name" value="HTHLYSR"/>
</dbReference>
<keyword evidence="3" id="KW-0238">DNA-binding</keyword>
<dbReference type="Proteomes" id="UP000433050">
    <property type="component" value="Unassembled WGS sequence"/>
</dbReference>
<dbReference type="Pfam" id="PF00126">
    <property type="entry name" value="HTH_1"/>
    <property type="match status" value="1"/>
</dbReference>
<dbReference type="InterPro" id="IPR000847">
    <property type="entry name" value="LysR_HTH_N"/>
</dbReference>
<feature type="domain" description="HTH lysR-type" evidence="5">
    <location>
        <begin position="1"/>
        <end position="60"/>
    </location>
</feature>
<accession>A0A5S9P893</accession>
<dbReference type="PANTHER" id="PTHR30537:SF71">
    <property type="entry name" value="TRANSCRIPTIONAL REGULATORY PROTEIN"/>
    <property type="match status" value="1"/>
</dbReference>
<dbReference type="InterPro" id="IPR036390">
    <property type="entry name" value="WH_DNA-bd_sf"/>
</dbReference>
<dbReference type="SUPFAM" id="SSF53850">
    <property type="entry name" value="Periplasmic binding protein-like II"/>
    <property type="match status" value="1"/>
</dbReference>
<protein>
    <submittedName>
        <fullName evidence="6">HTH-type transcriptional regulator DmlR</fullName>
    </submittedName>
</protein>
<dbReference type="GO" id="GO:0043565">
    <property type="term" value="F:sequence-specific DNA binding"/>
    <property type="evidence" value="ECO:0007669"/>
    <property type="project" value="TreeGrafter"/>
</dbReference>
<dbReference type="PROSITE" id="PS50931">
    <property type="entry name" value="HTH_LYSR"/>
    <property type="match status" value="1"/>
</dbReference>
<evidence type="ECO:0000313" key="6">
    <source>
        <dbReference type="EMBL" id="CAA0099903.1"/>
    </source>
</evidence>
<evidence type="ECO:0000256" key="1">
    <source>
        <dbReference type="ARBA" id="ARBA00009437"/>
    </source>
</evidence>